<comment type="caution">
    <text evidence="1">The sequence shown here is derived from an EMBL/GenBank/DDBJ whole genome shotgun (WGS) entry which is preliminary data.</text>
</comment>
<dbReference type="EMBL" id="NBAG03000402">
    <property type="protein sequence ID" value="PNI28576.1"/>
    <property type="molecule type" value="Genomic_DNA"/>
</dbReference>
<dbReference type="PANTHER" id="PTHR21325:SF31">
    <property type="entry name" value="GH22081P-RELATED"/>
    <property type="match status" value="1"/>
</dbReference>
<reference evidence="1 2" key="1">
    <citation type="submission" date="2017-12" db="EMBL/GenBank/DDBJ databases">
        <title>High-resolution comparative analysis of great ape genomes.</title>
        <authorList>
            <person name="Pollen A."/>
            <person name="Hastie A."/>
            <person name="Hormozdiari F."/>
            <person name="Dougherty M."/>
            <person name="Liu R."/>
            <person name="Chaisson M."/>
            <person name="Hoppe E."/>
            <person name="Hill C."/>
            <person name="Pang A."/>
            <person name="Hillier L."/>
            <person name="Baker C."/>
            <person name="Armstrong J."/>
            <person name="Shendure J."/>
            <person name="Paten B."/>
            <person name="Wilson R."/>
            <person name="Chao H."/>
            <person name="Schneider V."/>
            <person name="Ventura M."/>
            <person name="Kronenberg Z."/>
            <person name="Murali S."/>
            <person name="Gordon D."/>
            <person name="Cantsilieris S."/>
            <person name="Munson K."/>
            <person name="Nelson B."/>
            <person name="Raja A."/>
            <person name="Underwood J."/>
            <person name="Diekhans M."/>
            <person name="Fiddes I."/>
            <person name="Haussler D."/>
            <person name="Eichler E."/>
        </authorList>
    </citation>
    <scope>NUCLEOTIDE SEQUENCE [LARGE SCALE GENOMIC DNA]</scope>
    <source>
        <strain evidence="1">Yerkes chimp pedigree #C0471</strain>
    </source>
</reference>
<dbReference type="InterPro" id="IPR038885">
    <property type="entry name" value="PLB1"/>
</dbReference>
<organism evidence="1 2">
    <name type="scientific">Pan troglodytes</name>
    <name type="common">Chimpanzee</name>
    <dbReference type="NCBI Taxonomy" id="9598"/>
    <lineage>
        <taxon>Eukaryota</taxon>
        <taxon>Metazoa</taxon>
        <taxon>Chordata</taxon>
        <taxon>Craniata</taxon>
        <taxon>Vertebrata</taxon>
        <taxon>Euteleostomi</taxon>
        <taxon>Mammalia</taxon>
        <taxon>Eutheria</taxon>
        <taxon>Euarchontoglires</taxon>
        <taxon>Primates</taxon>
        <taxon>Haplorrhini</taxon>
        <taxon>Catarrhini</taxon>
        <taxon>Hominidae</taxon>
        <taxon>Pan</taxon>
    </lineage>
</organism>
<dbReference type="AlphaFoldDB" id="A0A2J8K0M0"/>
<dbReference type="GO" id="GO:0004620">
    <property type="term" value="F:phospholipase activity"/>
    <property type="evidence" value="ECO:0007669"/>
    <property type="project" value="InterPro"/>
</dbReference>
<sequence>MPSKSVHSLKPSDIKFVAAIGNLEIPPDPGTGDLEKQEWTEERPQQVCMGVMTVLSDIIRYFSPSVPMPVCHTGKRVIPHDGAEDLWIQAQELVRNMKENLQLDFQFDWKLINVFFSNASQCYLCPSAQQAPSLSTVLLSQNGLAAGGVDELMGVLDYLQQEVPRAFVNLVDLSEVAEVSRQYH</sequence>
<proteinExistence type="predicted"/>
<evidence type="ECO:0000313" key="1">
    <source>
        <dbReference type="EMBL" id="PNI28576.1"/>
    </source>
</evidence>
<dbReference type="Proteomes" id="UP000236370">
    <property type="component" value="Unassembled WGS sequence"/>
</dbReference>
<name>A0A2J8K0M0_PANTR</name>
<evidence type="ECO:0000313" key="2">
    <source>
        <dbReference type="Proteomes" id="UP000236370"/>
    </source>
</evidence>
<gene>
    <name evidence="1" type="ORF">CK820_G0042544</name>
</gene>
<accession>A0A2J8K0M0</accession>
<feature type="non-terminal residue" evidence="1">
    <location>
        <position position="184"/>
    </location>
</feature>
<protein>
    <submittedName>
        <fullName evidence="1">PLB1 isoform 12</fullName>
    </submittedName>
</protein>
<dbReference type="PANTHER" id="PTHR21325">
    <property type="entry name" value="PHOSPHOLIPASE B, PLB1"/>
    <property type="match status" value="1"/>
</dbReference>